<evidence type="ECO:0008006" key="9">
    <source>
        <dbReference type="Google" id="ProtNLM"/>
    </source>
</evidence>
<evidence type="ECO:0000256" key="7">
    <source>
        <dbReference type="SAM" id="MobiDB-lite"/>
    </source>
</evidence>
<comment type="caution">
    <text evidence="8">The sequence shown here is derived from an EMBL/GenBank/DDBJ whole genome shotgun (WGS) entry which is preliminary data.</text>
</comment>
<dbReference type="Pfam" id="PF00282">
    <property type="entry name" value="Pyridoxal_deC"/>
    <property type="match status" value="1"/>
</dbReference>
<evidence type="ECO:0000256" key="5">
    <source>
        <dbReference type="ARBA" id="ARBA00023239"/>
    </source>
</evidence>
<dbReference type="EMBL" id="RXGB01059867">
    <property type="protein sequence ID" value="TMW80395.1"/>
    <property type="molecule type" value="Genomic_DNA"/>
</dbReference>
<dbReference type="InterPro" id="IPR015421">
    <property type="entry name" value="PyrdxlP-dep_Trfase_major"/>
</dbReference>
<keyword evidence="5 6" id="KW-0456">Lyase</keyword>
<protein>
    <recommendedName>
        <fullName evidence="9">Glutamate decarboxylase</fullName>
    </recommendedName>
</protein>
<gene>
    <name evidence="8" type="ORF">EJD97_020493</name>
</gene>
<organism evidence="8">
    <name type="scientific">Solanum chilense</name>
    <name type="common">Tomato</name>
    <name type="synonym">Lycopersicon chilense</name>
    <dbReference type="NCBI Taxonomy" id="4083"/>
    <lineage>
        <taxon>Eukaryota</taxon>
        <taxon>Viridiplantae</taxon>
        <taxon>Streptophyta</taxon>
        <taxon>Embryophyta</taxon>
        <taxon>Tracheophyta</taxon>
        <taxon>Spermatophyta</taxon>
        <taxon>Magnoliopsida</taxon>
        <taxon>eudicotyledons</taxon>
        <taxon>Gunneridae</taxon>
        <taxon>Pentapetalae</taxon>
        <taxon>asterids</taxon>
        <taxon>lamiids</taxon>
        <taxon>Solanales</taxon>
        <taxon>Solanaceae</taxon>
        <taxon>Solanoideae</taxon>
        <taxon>Solaneae</taxon>
        <taxon>Solanum</taxon>
        <taxon>Solanum subgen. Lycopersicon</taxon>
    </lineage>
</organism>
<dbReference type="Gene3D" id="3.40.640.10">
    <property type="entry name" value="Type I PLP-dependent aspartate aminotransferase-like (Major domain)"/>
    <property type="match status" value="1"/>
</dbReference>
<reference evidence="8" key="1">
    <citation type="submission" date="2019-05" db="EMBL/GenBank/DDBJ databases">
        <title>The de novo reference genome and transcriptome assemblies of the wild tomato species Solanum chilense.</title>
        <authorList>
            <person name="Stam R."/>
            <person name="Nosenko T."/>
            <person name="Hoerger A.C."/>
            <person name="Stephan W."/>
            <person name="Seidel M.A."/>
            <person name="Kuhn J.M.M."/>
            <person name="Haberer G."/>
            <person name="Tellier A."/>
        </authorList>
    </citation>
    <scope>NUCLEOTIDE SEQUENCE</scope>
    <source>
        <tissue evidence="8">Mature leaves</tissue>
    </source>
</reference>
<dbReference type="GO" id="GO:0019752">
    <property type="term" value="P:carboxylic acid metabolic process"/>
    <property type="evidence" value="ECO:0007669"/>
    <property type="project" value="InterPro"/>
</dbReference>
<feature type="region of interest" description="Disordered" evidence="7">
    <location>
        <begin position="122"/>
        <end position="172"/>
    </location>
</feature>
<evidence type="ECO:0000256" key="4">
    <source>
        <dbReference type="ARBA" id="ARBA00022898"/>
    </source>
</evidence>
<dbReference type="PANTHER" id="PTHR46101:SF16">
    <property type="entry name" value="HISTIDINE DECARBOXYLASE-LIKE"/>
    <property type="match status" value="1"/>
</dbReference>
<sequence>MDSETINTSVNGEMDYSDLRAKLLQNKDKPAIINVTIGTTFKGAIDDVDVILETLKECGYSQDRFYIHCDAALCGLMTPFVNNVSFNRDGGAVLLLRRCNWRRLASWWRETWRRSEKFDRERGSTEIARVDRDSNARRSTEREKERGGRRRQRERRSTIDDEKERGRRRRER</sequence>
<evidence type="ECO:0000256" key="2">
    <source>
        <dbReference type="ARBA" id="ARBA00009533"/>
    </source>
</evidence>
<dbReference type="GO" id="GO:0030170">
    <property type="term" value="F:pyridoxal phosphate binding"/>
    <property type="evidence" value="ECO:0007669"/>
    <property type="project" value="InterPro"/>
</dbReference>
<accession>A0A6N2AE91</accession>
<dbReference type="SUPFAM" id="SSF53383">
    <property type="entry name" value="PLP-dependent transferases"/>
    <property type="match status" value="1"/>
</dbReference>
<evidence type="ECO:0000313" key="8">
    <source>
        <dbReference type="EMBL" id="TMW80395.1"/>
    </source>
</evidence>
<dbReference type="AlphaFoldDB" id="A0A6N2AE91"/>
<dbReference type="GO" id="GO:0016831">
    <property type="term" value="F:carboxy-lyase activity"/>
    <property type="evidence" value="ECO:0007669"/>
    <property type="project" value="UniProtKB-KW"/>
</dbReference>
<dbReference type="PANTHER" id="PTHR46101">
    <property type="match status" value="1"/>
</dbReference>
<evidence type="ECO:0000256" key="6">
    <source>
        <dbReference type="RuleBase" id="RU000382"/>
    </source>
</evidence>
<dbReference type="InterPro" id="IPR002129">
    <property type="entry name" value="PyrdxlP-dep_de-COase"/>
</dbReference>
<evidence type="ECO:0000256" key="1">
    <source>
        <dbReference type="ARBA" id="ARBA00001933"/>
    </source>
</evidence>
<keyword evidence="4 6" id="KW-0663">Pyridoxal phosphate</keyword>
<feature type="compositionally biased region" description="Basic and acidic residues" evidence="7">
    <location>
        <begin position="122"/>
        <end position="146"/>
    </location>
</feature>
<feature type="compositionally biased region" description="Basic and acidic residues" evidence="7">
    <location>
        <begin position="155"/>
        <end position="165"/>
    </location>
</feature>
<comment type="similarity">
    <text evidence="2 6">Belongs to the group II decarboxylase family.</text>
</comment>
<dbReference type="InterPro" id="IPR015424">
    <property type="entry name" value="PyrdxlP-dep_Trfase"/>
</dbReference>
<name>A0A6N2AE91_SOLCI</name>
<evidence type="ECO:0000256" key="3">
    <source>
        <dbReference type="ARBA" id="ARBA00022793"/>
    </source>
</evidence>
<comment type="cofactor">
    <cofactor evidence="1 6">
        <name>pyridoxal 5'-phosphate</name>
        <dbReference type="ChEBI" id="CHEBI:597326"/>
    </cofactor>
</comment>
<proteinExistence type="inferred from homology"/>
<dbReference type="InterPro" id="IPR051151">
    <property type="entry name" value="Group_II_Decarboxylase"/>
</dbReference>
<keyword evidence="3" id="KW-0210">Decarboxylase</keyword>